<protein>
    <submittedName>
        <fullName evidence="2">Uncharacterized protein</fullName>
    </submittedName>
</protein>
<comment type="caution">
    <text evidence="2">The sequence shown here is derived from an EMBL/GenBank/DDBJ whole genome shotgun (WGS) entry which is preliminary data.</text>
</comment>
<organism evidence="2 3">
    <name type="scientific">Streptomyces echinoruber</name>
    <dbReference type="NCBI Taxonomy" id="68898"/>
    <lineage>
        <taxon>Bacteria</taxon>
        <taxon>Bacillati</taxon>
        <taxon>Actinomycetota</taxon>
        <taxon>Actinomycetes</taxon>
        <taxon>Kitasatosporales</taxon>
        <taxon>Streptomycetaceae</taxon>
        <taxon>Streptomyces</taxon>
    </lineage>
</organism>
<reference evidence="2" key="1">
    <citation type="journal article" date="2014" name="Int. J. Syst. Evol. Microbiol.">
        <title>Complete genome sequence of Corynebacterium casei LMG S-19264T (=DSM 44701T), isolated from a smear-ripened cheese.</title>
        <authorList>
            <consortium name="US DOE Joint Genome Institute (JGI-PGF)"/>
            <person name="Walter F."/>
            <person name="Albersmeier A."/>
            <person name="Kalinowski J."/>
            <person name="Ruckert C."/>
        </authorList>
    </citation>
    <scope>NUCLEOTIDE SEQUENCE</scope>
    <source>
        <strain evidence="2">JCM 5016</strain>
    </source>
</reference>
<evidence type="ECO:0000256" key="1">
    <source>
        <dbReference type="SAM" id="MobiDB-lite"/>
    </source>
</evidence>
<reference evidence="2" key="2">
    <citation type="submission" date="2020-09" db="EMBL/GenBank/DDBJ databases">
        <authorList>
            <person name="Sun Q."/>
            <person name="Ohkuma M."/>
        </authorList>
    </citation>
    <scope>NUCLEOTIDE SEQUENCE</scope>
    <source>
        <strain evidence="2">JCM 5016</strain>
    </source>
</reference>
<feature type="region of interest" description="Disordered" evidence="1">
    <location>
        <begin position="1"/>
        <end position="30"/>
    </location>
</feature>
<feature type="compositionally biased region" description="Polar residues" evidence="1">
    <location>
        <begin position="1"/>
        <end position="19"/>
    </location>
</feature>
<sequence>MAVSSASRVPVTSYTNSTPPCRHPVPPGRGTFPAGRAGGCGAVGHAAAKAVASPCGAAPQWDSNTLTHWGSWSTGRWQPQRASAVITTDRGHYDQSPNNHSTGPTVGAGRGRQCQGPLPGLR</sequence>
<accession>A0A918VDZ0</accession>
<feature type="compositionally biased region" description="Polar residues" evidence="1">
    <location>
        <begin position="95"/>
        <end position="104"/>
    </location>
</feature>
<name>A0A918VDZ0_9ACTN</name>
<evidence type="ECO:0000313" key="2">
    <source>
        <dbReference type="EMBL" id="GGZ91950.1"/>
    </source>
</evidence>
<proteinExistence type="predicted"/>
<keyword evidence="3" id="KW-1185">Reference proteome</keyword>
<dbReference type="EMBL" id="BMWH01000012">
    <property type="protein sequence ID" value="GGZ91950.1"/>
    <property type="molecule type" value="Genomic_DNA"/>
</dbReference>
<dbReference type="AlphaFoldDB" id="A0A918VDZ0"/>
<dbReference type="Proteomes" id="UP000623010">
    <property type="component" value="Unassembled WGS sequence"/>
</dbReference>
<feature type="region of interest" description="Disordered" evidence="1">
    <location>
        <begin position="89"/>
        <end position="122"/>
    </location>
</feature>
<gene>
    <name evidence="2" type="ORF">GCM10010389_33130</name>
</gene>
<evidence type="ECO:0000313" key="3">
    <source>
        <dbReference type="Proteomes" id="UP000623010"/>
    </source>
</evidence>